<dbReference type="Gene3D" id="3.30.70.1060">
    <property type="entry name" value="Dimeric alpha+beta barrel"/>
    <property type="match status" value="1"/>
</dbReference>
<dbReference type="EMBL" id="FOQZ01000001">
    <property type="protein sequence ID" value="SFI31141.1"/>
    <property type="molecule type" value="Genomic_DNA"/>
</dbReference>
<dbReference type="InterPro" id="IPR011008">
    <property type="entry name" value="Dimeric_a/b-barrel"/>
</dbReference>
<comment type="caution">
    <text evidence="1">The sequence shown here is derived from an EMBL/GenBank/DDBJ whole genome shotgun (WGS) entry which is preliminary data.</text>
</comment>
<reference evidence="1 2" key="1">
    <citation type="submission" date="2016-10" db="EMBL/GenBank/DDBJ databases">
        <authorList>
            <person name="Varghese N."/>
            <person name="Submissions S."/>
        </authorList>
    </citation>
    <scope>NUCLEOTIDE SEQUENCE [LARGE SCALE GENOMIC DNA]</scope>
    <source>
        <strain evidence="1 2">UNC380MFSha3.1</strain>
    </source>
</reference>
<protein>
    <recommendedName>
        <fullName evidence="3">YCII-related domain-containing protein</fullName>
    </recommendedName>
</protein>
<name>A0A7Z7CY89_9MICO</name>
<evidence type="ECO:0000313" key="2">
    <source>
        <dbReference type="Proteomes" id="UP000198702"/>
    </source>
</evidence>
<proteinExistence type="predicted"/>
<dbReference type="RefSeq" id="WP_051526160.1">
    <property type="nucleotide sequence ID" value="NZ_FOQZ01000001.1"/>
</dbReference>
<sequence length="108" mass="11070">MSRFVVLDHAAISASEQMQKSEDAGQAEMQAWMAWAQKVGPALVDMGAPLGETATVPATGGGSTASTAVGYSILEAPDLSTAAALMEGHPHLRIGTIQIHQAIAVPGM</sequence>
<evidence type="ECO:0008006" key="3">
    <source>
        <dbReference type="Google" id="ProtNLM"/>
    </source>
</evidence>
<dbReference type="SUPFAM" id="SSF54909">
    <property type="entry name" value="Dimeric alpha+beta barrel"/>
    <property type="match status" value="1"/>
</dbReference>
<dbReference type="AlphaFoldDB" id="A0A7Z7CY89"/>
<evidence type="ECO:0000313" key="1">
    <source>
        <dbReference type="EMBL" id="SFI31141.1"/>
    </source>
</evidence>
<gene>
    <name evidence="1" type="ORF">SAMN04487751_1042</name>
</gene>
<organism evidence="1 2">
    <name type="scientific">Microbacterium saccharophilum</name>
    <dbReference type="NCBI Taxonomy" id="1213358"/>
    <lineage>
        <taxon>Bacteria</taxon>
        <taxon>Bacillati</taxon>
        <taxon>Actinomycetota</taxon>
        <taxon>Actinomycetes</taxon>
        <taxon>Micrococcales</taxon>
        <taxon>Microbacteriaceae</taxon>
        <taxon>Microbacterium</taxon>
    </lineage>
</organism>
<dbReference type="Proteomes" id="UP000198702">
    <property type="component" value="Unassembled WGS sequence"/>
</dbReference>
<accession>A0A7Z7CY89</accession>